<dbReference type="Proteomes" id="UP001501585">
    <property type="component" value="Unassembled WGS sequence"/>
</dbReference>
<sequence length="101" mass="10534">MEVIHARAVDADQIVGVGDVRRGRVRVRPCGGAHRVSHLLRGAVRRGRGTCDLLDGPALLLDTEQVPRGITEGAVANADLSLADAVAAAMAARAPEATGYR</sequence>
<gene>
    <name evidence="1" type="ORF">GCM10009799_05150</name>
</gene>
<keyword evidence="2" id="KW-1185">Reference proteome</keyword>
<protein>
    <submittedName>
        <fullName evidence="1">Uncharacterized protein</fullName>
    </submittedName>
</protein>
<organism evidence="1 2">
    <name type="scientific">Nocardiopsis rhodophaea</name>
    <dbReference type="NCBI Taxonomy" id="280238"/>
    <lineage>
        <taxon>Bacteria</taxon>
        <taxon>Bacillati</taxon>
        <taxon>Actinomycetota</taxon>
        <taxon>Actinomycetes</taxon>
        <taxon>Streptosporangiales</taxon>
        <taxon>Nocardiopsidaceae</taxon>
        <taxon>Nocardiopsis</taxon>
    </lineage>
</organism>
<dbReference type="EMBL" id="BAAAPC010000002">
    <property type="protein sequence ID" value="GAA1982925.1"/>
    <property type="molecule type" value="Genomic_DNA"/>
</dbReference>
<proteinExistence type="predicted"/>
<evidence type="ECO:0000313" key="2">
    <source>
        <dbReference type="Proteomes" id="UP001501585"/>
    </source>
</evidence>
<comment type="caution">
    <text evidence="1">The sequence shown here is derived from an EMBL/GenBank/DDBJ whole genome shotgun (WGS) entry which is preliminary data.</text>
</comment>
<reference evidence="1 2" key="1">
    <citation type="journal article" date="2019" name="Int. J. Syst. Evol. Microbiol.">
        <title>The Global Catalogue of Microorganisms (GCM) 10K type strain sequencing project: providing services to taxonomists for standard genome sequencing and annotation.</title>
        <authorList>
            <consortium name="The Broad Institute Genomics Platform"/>
            <consortium name="The Broad Institute Genome Sequencing Center for Infectious Disease"/>
            <person name="Wu L."/>
            <person name="Ma J."/>
        </authorList>
    </citation>
    <scope>NUCLEOTIDE SEQUENCE [LARGE SCALE GENOMIC DNA]</scope>
    <source>
        <strain evidence="1 2">JCM 15313</strain>
    </source>
</reference>
<accession>A0ABN2S9R4</accession>
<name>A0ABN2S9R4_9ACTN</name>
<evidence type="ECO:0000313" key="1">
    <source>
        <dbReference type="EMBL" id="GAA1982925.1"/>
    </source>
</evidence>